<dbReference type="EMBL" id="ASGP02000004">
    <property type="protein sequence ID" value="KAH9510948.1"/>
    <property type="molecule type" value="Genomic_DNA"/>
</dbReference>
<organism evidence="1 2">
    <name type="scientific">Dermatophagoides farinae</name>
    <name type="common">American house dust mite</name>
    <dbReference type="NCBI Taxonomy" id="6954"/>
    <lineage>
        <taxon>Eukaryota</taxon>
        <taxon>Metazoa</taxon>
        <taxon>Ecdysozoa</taxon>
        <taxon>Arthropoda</taxon>
        <taxon>Chelicerata</taxon>
        <taxon>Arachnida</taxon>
        <taxon>Acari</taxon>
        <taxon>Acariformes</taxon>
        <taxon>Sarcoptiformes</taxon>
        <taxon>Astigmata</taxon>
        <taxon>Psoroptidia</taxon>
        <taxon>Analgoidea</taxon>
        <taxon>Pyroglyphidae</taxon>
        <taxon>Dermatophagoidinae</taxon>
        <taxon>Dermatophagoides</taxon>
    </lineage>
</organism>
<comment type="caution">
    <text evidence="1">The sequence shown here is derived from an EMBL/GenBank/DDBJ whole genome shotgun (WGS) entry which is preliminary data.</text>
</comment>
<evidence type="ECO:0000313" key="2">
    <source>
        <dbReference type="Proteomes" id="UP000790347"/>
    </source>
</evidence>
<keyword evidence="2" id="KW-1185">Reference proteome</keyword>
<reference evidence="1" key="2">
    <citation type="journal article" date="2022" name="Res Sq">
        <title>Comparative Genomics Reveals Insights into the Divergent Evolution of Astigmatic Mites and Household Pest Adaptations.</title>
        <authorList>
            <person name="Xiong Q."/>
            <person name="Wan A.T.-Y."/>
            <person name="Liu X.-Y."/>
            <person name="Fung C.S.-H."/>
            <person name="Xiao X."/>
            <person name="Malainual N."/>
            <person name="Hou J."/>
            <person name="Wang L."/>
            <person name="Wang M."/>
            <person name="Yang K."/>
            <person name="Cui Y."/>
            <person name="Leung E."/>
            <person name="Nong W."/>
            <person name="Shin S.-K."/>
            <person name="Au S."/>
            <person name="Jeong K.Y."/>
            <person name="Chew F.T."/>
            <person name="Hui J."/>
            <person name="Leung T.F."/>
            <person name="Tungtrongchitr A."/>
            <person name="Zhong N."/>
            <person name="Liu Z."/>
            <person name="Tsui S."/>
        </authorList>
    </citation>
    <scope>NUCLEOTIDE SEQUENCE</scope>
    <source>
        <strain evidence="1">Derf</strain>
        <tissue evidence="1">Whole organism</tissue>
    </source>
</reference>
<name>A0A922HWF4_DERFA</name>
<evidence type="ECO:0000313" key="1">
    <source>
        <dbReference type="EMBL" id="KAH9510948.1"/>
    </source>
</evidence>
<protein>
    <submittedName>
        <fullName evidence="1">Uncharacterized protein</fullName>
    </submittedName>
</protein>
<sequence length="116" mass="12416">MAKSPLKMKNISLKDPSLLINSKSPSKTTTTTTATTFSPATTTKELINSNQITTALLPETSDIPSKRYIVSQGTTKTIGDEKMEKTIIGIPDEKEDESITARSVTTTVAVTSPNKG</sequence>
<accession>A0A922HWF4</accession>
<gene>
    <name evidence="1" type="ORF">DERF_009438</name>
</gene>
<reference evidence="1" key="1">
    <citation type="submission" date="2013-05" db="EMBL/GenBank/DDBJ databases">
        <authorList>
            <person name="Yim A.K.Y."/>
            <person name="Chan T.F."/>
            <person name="Ji K.M."/>
            <person name="Liu X.Y."/>
            <person name="Zhou J.W."/>
            <person name="Li R.Q."/>
            <person name="Yang K.Y."/>
            <person name="Li J."/>
            <person name="Li M."/>
            <person name="Law P.T.W."/>
            <person name="Wu Y.L."/>
            <person name="Cai Z.L."/>
            <person name="Qin H."/>
            <person name="Bao Y."/>
            <person name="Leung R.K.K."/>
            <person name="Ng P.K.S."/>
            <person name="Zou J."/>
            <person name="Zhong X.J."/>
            <person name="Ran P.X."/>
            <person name="Zhong N.S."/>
            <person name="Liu Z.G."/>
            <person name="Tsui S.K.W."/>
        </authorList>
    </citation>
    <scope>NUCLEOTIDE SEQUENCE</scope>
    <source>
        <strain evidence="1">Derf</strain>
        <tissue evidence="1">Whole organism</tissue>
    </source>
</reference>
<proteinExistence type="predicted"/>
<dbReference type="Proteomes" id="UP000790347">
    <property type="component" value="Unassembled WGS sequence"/>
</dbReference>
<dbReference type="AlphaFoldDB" id="A0A922HWF4"/>